<reference evidence="1 2" key="1">
    <citation type="submission" date="2021-05" db="EMBL/GenBank/DDBJ databases">
        <title>Direct Submission.</title>
        <authorList>
            <person name="Li K."/>
            <person name="Gao J."/>
        </authorList>
    </citation>
    <scope>NUCLEOTIDE SEQUENCE [LARGE SCALE GENOMIC DNA]</scope>
    <source>
        <strain evidence="1 2">Mg02</strain>
    </source>
</reference>
<evidence type="ECO:0000313" key="1">
    <source>
        <dbReference type="EMBL" id="QUX20304.1"/>
    </source>
</evidence>
<gene>
    <name evidence="1" type="ORF">KGD84_17395</name>
</gene>
<dbReference type="RefSeq" id="WP_220561499.1">
    <property type="nucleotide sequence ID" value="NZ_CP074133.1"/>
</dbReference>
<dbReference type="Proteomes" id="UP000676079">
    <property type="component" value="Chromosome"/>
</dbReference>
<proteinExistence type="predicted"/>
<accession>A0ABX8BE41</accession>
<name>A0ABX8BE41_9ACTN</name>
<evidence type="ECO:0000313" key="2">
    <source>
        <dbReference type="Proteomes" id="UP000676079"/>
    </source>
</evidence>
<sequence>MPDAGQVWVDVLPDLKRFGPRLRAELKRHADKGMDVPVGLDSAKAKSELAAFKRQLNEVGRQAVTVKVSANTRSALASLVGVEKAIDRIDGRTVNVKVNTTGGTVAAPTAPRTAPAFPSGGGGRTGLAAFGQGQQQFSDVSPAGVLAITTLIPPLIPAVGALAGGLGAVASGFTAAGVGAAGFALAAIPAIQEASDATGDLTASQEEFKDAMGGLTASWRQFRAETDRPVLQAAADGIGVASTGLRLLTPATQRTAQALSTLSEEAEEALGGPRWTNFFAFVARQATPSTLTFGRSIGNLTSGLAGLVMNMEPLWNEVAPGLENLTARFAAWGHETENFQGFISWTLENGPTFVDLFGSIAGAAVDVGVALGPLGVVYAEGLTALASALSAVAENAPWLLRLAVAALTARSAIQLLGYANQGLIQPMRELPGRIREYATNLTTAGTSASGAAAGAGRFRTALSGVTGALGGPWGIAITAGIAALGLFAAAKSNAAAKVREYADAVREDSGVIGENTRAHAINSLETEGVLEQAERLGVSLNQVTDAVLGETGAQRRLNEELDRQITALDDALQAREITEEQYAKDHRAIEALRESINGENAAINESVGSYQRKTEAMGEAQGAQEGVNQAMLDGAFLARDLKTALDSLTGTTVGMTEAESNFQAAIDAATESAADNGATLDLNTEQGRANEAALRTLRDTINENTEAVRLNDGSISEQIATQARGREEFVRAARQMGLTAQEAEDLADEYLGIPSNVRTAIEVNSRGVWSTQPHQNTSHMSPSNGQSQFYAEGGAVHGPGTATSDSIPAWLSDGEFVQPTHVVDHYGVGFMEALRQKKIPKGGIPGFAKGGWVTKGTGNTAAEIVNDHRLDVRENYARLVRMLIGSIGDSMAEDFKNSARGPMGVVQLAEASLGKYPESNGNNVNAITRWFGMNGAPWCAMFISWLFAQTGASRALGGAARTAWTGDYYGSGMARTNSPQPGDVAVYGTRHVNLIASQGGGRRIGGNQSNNVTAAPYSGGAIFRPMWDRVGYAGGGLVSIADIFSQDREEDHRGGMSPLVRTIREISGYARGGVASGLAVVGEQGPELAYFADPARIYSNAESQRMLATAAKVTATSRGGDGASAPLVGAINASLHSADATVQEMAEEITHSLRVALKGGRFSGDG</sequence>
<protein>
    <submittedName>
        <fullName evidence="1">Uncharacterized protein</fullName>
    </submittedName>
</protein>
<dbReference type="EMBL" id="CP074133">
    <property type="protein sequence ID" value="QUX20304.1"/>
    <property type="molecule type" value="Genomic_DNA"/>
</dbReference>
<keyword evidence="2" id="KW-1185">Reference proteome</keyword>
<organism evidence="1 2">
    <name type="scientific">Nocardiopsis changdeensis</name>
    <dbReference type="NCBI Taxonomy" id="2831969"/>
    <lineage>
        <taxon>Bacteria</taxon>
        <taxon>Bacillati</taxon>
        <taxon>Actinomycetota</taxon>
        <taxon>Actinomycetes</taxon>
        <taxon>Streptosporangiales</taxon>
        <taxon>Nocardiopsidaceae</taxon>
        <taxon>Nocardiopsis</taxon>
    </lineage>
</organism>